<accession>A0ACC1BQD8</accession>
<evidence type="ECO:0000313" key="1">
    <source>
        <dbReference type="EMBL" id="KAJ0101221.1"/>
    </source>
</evidence>
<protein>
    <submittedName>
        <fullName evidence="1">Uncharacterized protein</fullName>
    </submittedName>
</protein>
<reference evidence="2" key="1">
    <citation type="journal article" date="2023" name="G3 (Bethesda)">
        <title>Genome assembly and association tests identify interacting loci associated with vigor, precocity, and sex in interspecific pistachio rootstocks.</title>
        <authorList>
            <person name="Palmer W."/>
            <person name="Jacygrad E."/>
            <person name="Sagayaradj S."/>
            <person name="Cavanaugh K."/>
            <person name="Han R."/>
            <person name="Bertier L."/>
            <person name="Beede B."/>
            <person name="Kafkas S."/>
            <person name="Golino D."/>
            <person name="Preece J."/>
            <person name="Michelmore R."/>
        </authorList>
    </citation>
    <scope>NUCLEOTIDE SEQUENCE [LARGE SCALE GENOMIC DNA]</scope>
</reference>
<evidence type="ECO:0000313" key="2">
    <source>
        <dbReference type="Proteomes" id="UP001164250"/>
    </source>
</evidence>
<comment type="caution">
    <text evidence="1">The sequence shown here is derived from an EMBL/GenBank/DDBJ whole genome shotgun (WGS) entry which is preliminary data.</text>
</comment>
<organism evidence="1 2">
    <name type="scientific">Pistacia atlantica</name>
    <dbReference type="NCBI Taxonomy" id="434234"/>
    <lineage>
        <taxon>Eukaryota</taxon>
        <taxon>Viridiplantae</taxon>
        <taxon>Streptophyta</taxon>
        <taxon>Embryophyta</taxon>
        <taxon>Tracheophyta</taxon>
        <taxon>Spermatophyta</taxon>
        <taxon>Magnoliopsida</taxon>
        <taxon>eudicotyledons</taxon>
        <taxon>Gunneridae</taxon>
        <taxon>Pentapetalae</taxon>
        <taxon>rosids</taxon>
        <taxon>malvids</taxon>
        <taxon>Sapindales</taxon>
        <taxon>Anacardiaceae</taxon>
        <taxon>Pistacia</taxon>
    </lineage>
</organism>
<proteinExistence type="predicted"/>
<dbReference type="Proteomes" id="UP001164250">
    <property type="component" value="Chromosome 3"/>
</dbReference>
<name>A0ACC1BQD8_9ROSI</name>
<keyword evidence="2" id="KW-1185">Reference proteome</keyword>
<dbReference type="EMBL" id="CM047899">
    <property type="protein sequence ID" value="KAJ0101221.1"/>
    <property type="molecule type" value="Genomic_DNA"/>
</dbReference>
<sequence>MPKAVMNRLFYPNIFSFITLVLLTNSLLLSTCFSLDEQGQALLTSKNSLSTPTDALKNWNFADSSPCKWFRIYCNSKGEVVNISLKGVELEGSLPSNFQSLKTLKNLTISSCNLTGIIPKEIGEYYELTFIDLSDNSLSGLGRMVKEMADSSACSLCCVFGGEPLCIMMIVRGIKGDSWTVEFCWDLSFTRSFDCKGTFLFASCFVAALACPKATVVLAKVEVLMEVWTVDDLVESYSMSQVDGGLGGRGFDGGRGMCHGYFRLWLSEGSFWRSLALILADDDGGGGGPPAGGGGGGVCRDCGGPPAAAGGSGGGGGGGGGVLGGGGLDVIKSLCVEDWYKE</sequence>
<gene>
    <name evidence="1" type="ORF">Patl1_03784</name>
</gene>